<evidence type="ECO:0000256" key="1">
    <source>
        <dbReference type="SAM" id="Coils"/>
    </source>
</evidence>
<evidence type="ECO:0000313" key="5">
    <source>
        <dbReference type="Proteomes" id="UP000275408"/>
    </source>
</evidence>
<reference evidence="4 5" key="1">
    <citation type="journal article" date="2018" name="Sci. Rep.">
        <title>Comparative analysis of the Pocillopora damicornis genome highlights role of immune system in coral evolution.</title>
        <authorList>
            <person name="Cunning R."/>
            <person name="Bay R.A."/>
            <person name="Gillette P."/>
            <person name="Baker A.C."/>
            <person name="Traylor-Knowles N."/>
        </authorList>
    </citation>
    <scope>NUCLEOTIDE SEQUENCE [LARGE SCALE GENOMIC DNA]</scope>
    <source>
        <strain evidence="4">RSMAS</strain>
        <tissue evidence="4">Whole animal</tissue>
    </source>
</reference>
<name>A0A3M6TL81_POCDA</name>
<evidence type="ECO:0000313" key="4">
    <source>
        <dbReference type="EMBL" id="RMX42149.1"/>
    </source>
</evidence>
<dbReference type="EMBL" id="RCHS01003422">
    <property type="protein sequence ID" value="RMX42149.1"/>
    <property type="molecule type" value="Genomic_DNA"/>
</dbReference>
<protein>
    <submittedName>
        <fullName evidence="4">Uncharacterized protein</fullName>
    </submittedName>
</protein>
<keyword evidence="5" id="KW-1185">Reference proteome</keyword>
<dbReference type="Proteomes" id="UP000275408">
    <property type="component" value="Unassembled WGS sequence"/>
</dbReference>
<evidence type="ECO:0000256" key="3">
    <source>
        <dbReference type="SAM" id="SignalP"/>
    </source>
</evidence>
<gene>
    <name evidence="4" type="ORF">pdam_00009427</name>
</gene>
<evidence type="ECO:0000256" key="2">
    <source>
        <dbReference type="SAM" id="MobiDB-lite"/>
    </source>
</evidence>
<dbReference type="AlphaFoldDB" id="A0A3M6TL81"/>
<sequence>MNTKLVLFLVVASCVLFTDARSISRQNADAVEGNLRKGVRNDDANRGEYPAKKDESTGADTQDGMVIARTIIHRMRSTKNKVEQTAPNFSLTVRGILDKATSSISSASNKAKETANKAKAKVEELGKKAKGAIEEGKKKVGSITGKRKFVDTLLTARGILDKAKSSLSSASNKAKETANKAKAKVEELGEKAKGAIEEGKKKVGSITGKREFEAFLETSMGTREESSFLSVMRLEKRAYPLVKTSSSGNEIVLNLCKFSNLRMRCDKEDGNIRRGNVNGKAHILQLKNRLETIKPVEQILKTKCQIDRERGLRLANS</sequence>
<accession>A0A3M6TL81</accession>
<keyword evidence="3" id="KW-0732">Signal</keyword>
<feature type="signal peptide" evidence="3">
    <location>
        <begin position="1"/>
        <end position="20"/>
    </location>
</feature>
<keyword evidence="1" id="KW-0175">Coiled coil</keyword>
<feature type="coiled-coil region" evidence="1">
    <location>
        <begin position="108"/>
        <end position="135"/>
    </location>
</feature>
<feature type="region of interest" description="Disordered" evidence="2">
    <location>
        <begin position="38"/>
        <end position="60"/>
    </location>
</feature>
<comment type="caution">
    <text evidence="4">The sequence shown here is derived from an EMBL/GenBank/DDBJ whole genome shotgun (WGS) entry which is preliminary data.</text>
</comment>
<feature type="chain" id="PRO_5018023210" evidence="3">
    <location>
        <begin position="21"/>
        <end position="317"/>
    </location>
</feature>
<proteinExistence type="predicted"/>
<feature type="compositionally biased region" description="Basic and acidic residues" evidence="2">
    <location>
        <begin position="39"/>
        <end position="56"/>
    </location>
</feature>
<organism evidence="4 5">
    <name type="scientific">Pocillopora damicornis</name>
    <name type="common">Cauliflower coral</name>
    <name type="synonym">Millepora damicornis</name>
    <dbReference type="NCBI Taxonomy" id="46731"/>
    <lineage>
        <taxon>Eukaryota</taxon>
        <taxon>Metazoa</taxon>
        <taxon>Cnidaria</taxon>
        <taxon>Anthozoa</taxon>
        <taxon>Hexacorallia</taxon>
        <taxon>Scleractinia</taxon>
        <taxon>Astrocoeniina</taxon>
        <taxon>Pocilloporidae</taxon>
        <taxon>Pocillopora</taxon>
    </lineage>
</organism>
<feature type="coiled-coil region" evidence="1">
    <location>
        <begin position="160"/>
        <end position="198"/>
    </location>
</feature>